<reference evidence="3 4" key="1">
    <citation type="submission" date="2016-11" db="EMBL/GenBank/DDBJ databases">
        <authorList>
            <person name="Jaros S."/>
            <person name="Januszkiewicz K."/>
            <person name="Wedrychowicz H."/>
        </authorList>
    </citation>
    <scope>NUCLEOTIDE SEQUENCE [LARGE SCALE GENOMIC DNA]</scope>
    <source>
        <strain evidence="3 4">DSM 21758</strain>
    </source>
</reference>
<keyword evidence="4" id="KW-1185">Reference proteome</keyword>
<keyword evidence="1" id="KW-0880">Kelch repeat</keyword>
<dbReference type="Gene3D" id="2.120.10.80">
    <property type="entry name" value="Kelch-type beta propeller"/>
    <property type="match status" value="2"/>
</dbReference>
<dbReference type="STRING" id="1121302.SAMN02745163_01910"/>
<organism evidence="3 4">
    <name type="scientific">Clostridium cavendishii DSM 21758</name>
    <dbReference type="NCBI Taxonomy" id="1121302"/>
    <lineage>
        <taxon>Bacteria</taxon>
        <taxon>Bacillati</taxon>
        <taxon>Bacillota</taxon>
        <taxon>Clostridia</taxon>
        <taxon>Eubacteriales</taxon>
        <taxon>Clostridiaceae</taxon>
        <taxon>Clostridium</taxon>
    </lineage>
</organism>
<evidence type="ECO:0000256" key="2">
    <source>
        <dbReference type="ARBA" id="ARBA00022737"/>
    </source>
</evidence>
<gene>
    <name evidence="3" type="ORF">SAMN02745163_01910</name>
</gene>
<dbReference type="Pfam" id="PF01344">
    <property type="entry name" value="Kelch_1"/>
    <property type="match status" value="1"/>
</dbReference>
<dbReference type="SUPFAM" id="SSF117281">
    <property type="entry name" value="Kelch motif"/>
    <property type="match status" value="2"/>
</dbReference>
<proteinExistence type="predicted"/>
<dbReference type="OrthoDB" id="1937631at2"/>
<dbReference type="Proteomes" id="UP000184310">
    <property type="component" value="Unassembled WGS sequence"/>
</dbReference>
<keyword evidence="2" id="KW-0677">Repeat</keyword>
<evidence type="ECO:0000313" key="4">
    <source>
        <dbReference type="Proteomes" id="UP000184310"/>
    </source>
</evidence>
<name>A0A1M6J4B6_9CLOT</name>
<evidence type="ECO:0000256" key="1">
    <source>
        <dbReference type="ARBA" id="ARBA00022441"/>
    </source>
</evidence>
<accession>A0A1M6J4B6</accession>
<dbReference type="AlphaFoldDB" id="A0A1M6J4B6"/>
<protein>
    <submittedName>
        <fullName evidence="3">Kelch motif-containing protein</fullName>
    </submittedName>
</protein>
<dbReference type="PANTHER" id="PTHR24412:SF441">
    <property type="entry name" value="KELCH-LIKE PROTEIN 28"/>
    <property type="match status" value="1"/>
</dbReference>
<sequence>MKNIPKKVAIAVITFSVIGGGLSIPTYAKTIENNKAVTVNYNQVKKASILETRQSMKEKRTNPLVFTYNNRIYAMAGVDYTTEKNIDTIEEYNVKTNKWVVKGKAPFKGSDILTSVCQNNKVYIFNATQGKVYLYNPKDGSFKVEYDKLDKMEYNDIKATSYNNKIYLIRGGSVEVTKCTIQEYDPINKNIKTKLEVSNVGYIASVATLGDDIYMTGEFNGFGTDKTVVKAYNPIKNILKDKASLTKPLNDGGLMTINNKLYKIGENVEVYDSINNKWKTTYSDVIKYSGYSLTAVKNKVFFIGGTNNIGAGGATNDVKALNLK</sequence>
<dbReference type="InterPro" id="IPR006652">
    <property type="entry name" value="Kelch_1"/>
</dbReference>
<dbReference type="PANTHER" id="PTHR24412">
    <property type="entry name" value="KELCH PROTEIN"/>
    <property type="match status" value="1"/>
</dbReference>
<dbReference type="EMBL" id="FQZB01000008">
    <property type="protein sequence ID" value="SHJ41546.1"/>
    <property type="molecule type" value="Genomic_DNA"/>
</dbReference>
<evidence type="ECO:0000313" key="3">
    <source>
        <dbReference type="EMBL" id="SHJ41546.1"/>
    </source>
</evidence>
<dbReference type="RefSeq" id="WP_072986447.1">
    <property type="nucleotide sequence ID" value="NZ_FQZB01000008.1"/>
</dbReference>
<dbReference type="InterPro" id="IPR015915">
    <property type="entry name" value="Kelch-typ_b-propeller"/>
</dbReference>